<dbReference type="PANTHER" id="PTHR35046:SF9">
    <property type="entry name" value="RNA-DIRECTED DNA POLYMERASE"/>
    <property type="match status" value="1"/>
</dbReference>
<organism evidence="2 3">
    <name type="scientific">Mucuna pruriens</name>
    <name type="common">Velvet bean</name>
    <name type="synonym">Dolichos pruriens</name>
    <dbReference type="NCBI Taxonomy" id="157652"/>
    <lineage>
        <taxon>Eukaryota</taxon>
        <taxon>Viridiplantae</taxon>
        <taxon>Streptophyta</taxon>
        <taxon>Embryophyta</taxon>
        <taxon>Tracheophyta</taxon>
        <taxon>Spermatophyta</taxon>
        <taxon>Magnoliopsida</taxon>
        <taxon>eudicotyledons</taxon>
        <taxon>Gunneridae</taxon>
        <taxon>Pentapetalae</taxon>
        <taxon>rosids</taxon>
        <taxon>fabids</taxon>
        <taxon>Fabales</taxon>
        <taxon>Fabaceae</taxon>
        <taxon>Papilionoideae</taxon>
        <taxon>50 kb inversion clade</taxon>
        <taxon>NPAAA clade</taxon>
        <taxon>indigoferoid/millettioid clade</taxon>
        <taxon>Phaseoleae</taxon>
        <taxon>Mucuna</taxon>
    </lineage>
</organism>
<feature type="non-terminal residue" evidence="2">
    <location>
        <position position="1"/>
    </location>
</feature>
<dbReference type="AlphaFoldDB" id="A0A371FPD4"/>
<dbReference type="EMBL" id="QJKJ01008307">
    <property type="protein sequence ID" value="RDX80176.1"/>
    <property type="molecule type" value="Genomic_DNA"/>
</dbReference>
<protein>
    <submittedName>
        <fullName evidence="2">Uncharacterized protein</fullName>
    </submittedName>
</protein>
<feature type="region of interest" description="Disordered" evidence="1">
    <location>
        <begin position="84"/>
        <end position="123"/>
    </location>
</feature>
<gene>
    <name evidence="2" type="ORF">CR513_39309</name>
</gene>
<evidence type="ECO:0000256" key="1">
    <source>
        <dbReference type="SAM" id="MobiDB-lite"/>
    </source>
</evidence>
<reference evidence="2" key="1">
    <citation type="submission" date="2018-05" db="EMBL/GenBank/DDBJ databases">
        <title>Draft genome of Mucuna pruriens seed.</title>
        <authorList>
            <person name="Nnadi N.E."/>
            <person name="Vos R."/>
            <person name="Hasami M.H."/>
            <person name="Devisetty U.K."/>
            <person name="Aguiy J.C."/>
        </authorList>
    </citation>
    <scope>NUCLEOTIDE SEQUENCE [LARGE SCALE GENOMIC DNA]</scope>
    <source>
        <strain evidence="2">JCA_2017</strain>
    </source>
</reference>
<name>A0A371FPD4_MUCPR</name>
<comment type="caution">
    <text evidence="2">The sequence shown here is derived from an EMBL/GenBank/DDBJ whole genome shotgun (WGS) entry which is preliminary data.</text>
</comment>
<feature type="compositionally biased region" description="Polar residues" evidence="1">
    <location>
        <begin position="106"/>
        <end position="123"/>
    </location>
</feature>
<accession>A0A371FPD4</accession>
<dbReference type="Proteomes" id="UP000257109">
    <property type="component" value="Unassembled WGS sequence"/>
</dbReference>
<keyword evidence="3" id="KW-1185">Reference proteome</keyword>
<dbReference type="OrthoDB" id="1194186at2759"/>
<evidence type="ECO:0000313" key="2">
    <source>
        <dbReference type="EMBL" id="RDX80176.1"/>
    </source>
</evidence>
<sequence>MMKQSMQGLILEIKESLEKNGLKLKSYQEDSKIVEEYHKEMEVYLLKAQLRESKEAIMARFLHELHSYRTLEELVNYAIKVELQSRGRSASKRSMASGGEKKGSEPFQSHKQVIVTPSSSAPRTSNIKYLKCLGQGHIAS</sequence>
<proteinExistence type="predicted"/>
<evidence type="ECO:0000313" key="3">
    <source>
        <dbReference type="Proteomes" id="UP000257109"/>
    </source>
</evidence>
<dbReference type="PANTHER" id="PTHR35046">
    <property type="entry name" value="ZINC KNUCKLE (CCHC-TYPE) FAMILY PROTEIN"/>
    <property type="match status" value="1"/>
</dbReference>